<name>A0A8J2UI73_9BACT</name>
<dbReference type="AlphaFoldDB" id="A0A8J2UI73"/>
<reference evidence="1" key="1">
    <citation type="journal article" date="2014" name="Int. J. Syst. Evol. Microbiol.">
        <title>Complete genome sequence of Corynebacterium casei LMG S-19264T (=DSM 44701T), isolated from a smear-ripened cheese.</title>
        <authorList>
            <consortium name="US DOE Joint Genome Institute (JGI-PGF)"/>
            <person name="Walter F."/>
            <person name="Albersmeier A."/>
            <person name="Kalinowski J."/>
            <person name="Ruckert C."/>
        </authorList>
    </citation>
    <scope>NUCLEOTIDE SEQUENCE</scope>
    <source>
        <strain evidence="1">CGMCC 1.15448</strain>
    </source>
</reference>
<protein>
    <submittedName>
        <fullName evidence="1">Uncharacterized protein</fullName>
    </submittedName>
</protein>
<proteinExistence type="predicted"/>
<reference evidence="1" key="2">
    <citation type="submission" date="2020-09" db="EMBL/GenBank/DDBJ databases">
        <authorList>
            <person name="Sun Q."/>
            <person name="Zhou Y."/>
        </authorList>
    </citation>
    <scope>NUCLEOTIDE SEQUENCE</scope>
    <source>
        <strain evidence="1">CGMCC 1.15448</strain>
    </source>
</reference>
<sequence length="55" mass="6243">MKKKHSNSTSKKFWEGEFKVTVSKRLNKLKGKNLAPEKLELANQQLSTMNGLPKA</sequence>
<evidence type="ECO:0000313" key="1">
    <source>
        <dbReference type="EMBL" id="GGB19574.1"/>
    </source>
</evidence>
<dbReference type="Proteomes" id="UP000607559">
    <property type="component" value="Unassembled WGS sequence"/>
</dbReference>
<accession>A0A8J2UI73</accession>
<dbReference type="EMBL" id="BMJC01000005">
    <property type="protein sequence ID" value="GGB19574.1"/>
    <property type="molecule type" value="Genomic_DNA"/>
</dbReference>
<organism evidence="1 2">
    <name type="scientific">Puia dinghuensis</name>
    <dbReference type="NCBI Taxonomy" id="1792502"/>
    <lineage>
        <taxon>Bacteria</taxon>
        <taxon>Pseudomonadati</taxon>
        <taxon>Bacteroidota</taxon>
        <taxon>Chitinophagia</taxon>
        <taxon>Chitinophagales</taxon>
        <taxon>Chitinophagaceae</taxon>
        <taxon>Puia</taxon>
    </lineage>
</organism>
<comment type="caution">
    <text evidence="1">The sequence shown here is derived from an EMBL/GenBank/DDBJ whole genome shotgun (WGS) entry which is preliminary data.</text>
</comment>
<evidence type="ECO:0000313" key="2">
    <source>
        <dbReference type="Proteomes" id="UP000607559"/>
    </source>
</evidence>
<keyword evidence="2" id="KW-1185">Reference proteome</keyword>
<dbReference type="RefSeq" id="WP_188936759.1">
    <property type="nucleotide sequence ID" value="NZ_BMJC01000005.1"/>
</dbReference>
<gene>
    <name evidence="1" type="ORF">GCM10011511_49140</name>
</gene>